<proteinExistence type="predicted"/>
<evidence type="ECO:0000313" key="4">
    <source>
        <dbReference type="Proteomes" id="UP001153076"/>
    </source>
</evidence>
<dbReference type="AlphaFoldDB" id="A0A9Q1KXD8"/>
<dbReference type="PANTHER" id="PTHR33429:SF2">
    <property type="entry name" value="OS01G0888850 PROTEIN"/>
    <property type="match status" value="1"/>
</dbReference>
<keyword evidence="2" id="KW-0812">Transmembrane</keyword>
<protein>
    <submittedName>
        <fullName evidence="3">Uncharacterized protein</fullName>
    </submittedName>
</protein>
<name>A0A9Q1KXD8_9CARY</name>
<reference evidence="3" key="1">
    <citation type="submission" date="2022-04" db="EMBL/GenBank/DDBJ databases">
        <title>Carnegiea gigantea Genome sequencing and assembly v2.</title>
        <authorList>
            <person name="Copetti D."/>
            <person name="Sanderson M.J."/>
            <person name="Burquez A."/>
            <person name="Wojciechowski M.F."/>
        </authorList>
    </citation>
    <scope>NUCLEOTIDE SEQUENCE</scope>
    <source>
        <strain evidence="3">SGP5-SGP5p</strain>
        <tissue evidence="3">Aerial part</tissue>
    </source>
</reference>
<organism evidence="3 4">
    <name type="scientific">Carnegiea gigantea</name>
    <dbReference type="NCBI Taxonomy" id="171969"/>
    <lineage>
        <taxon>Eukaryota</taxon>
        <taxon>Viridiplantae</taxon>
        <taxon>Streptophyta</taxon>
        <taxon>Embryophyta</taxon>
        <taxon>Tracheophyta</taxon>
        <taxon>Spermatophyta</taxon>
        <taxon>Magnoliopsida</taxon>
        <taxon>eudicotyledons</taxon>
        <taxon>Gunneridae</taxon>
        <taxon>Pentapetalae</taxon>
        <taxon>Caryophyllales</taxon>
        <taxon>Cactineae</taxon>
        <taxon>Cactaceae</taxon>
        <taxon>Cactoideae</taxon>
        <taxon>Echinocereeae</taxon>
        <taxon>Carnegiea</taxon>
    </lineage>
</organism>
<keyword evidence="2" id="KW-1133">Transmembrane helix</keyword>
<dbReference type="OrthoDB" id="1928111at2759"/>
<gene>
    <name evidence="3" type="ORF">Cgig2_032445</name>
</gene>
<evidence type="ECO:0000313" key="3">
    <source>
        <dbReference type="EMBL" id="KAJ8450820.1"/>
    </source>
</evidence>
<dbReference type="PANTHER" id="PTHR33429">
    <property type="entry name" value="OS02G0708000 PROTEIN-RELATED"/>
    <property type="match status" value="1"/>
</dbReference>
<keyword evidence="2" id="KW-0472">Membrane</keyword>
<dbReference type="EMBL" id="JAKOGI010000012">
    <property type="protein sequence ID" value="KAJ8450820.1"/>
    <property type="molecule type" value="Genomic_DNA"/>
</dbReference>
<feature type="region of interest" description="Disordered" evidence="1">
    <location>
        <begin position="116"/>
        <end position="143"/>
    </location>
</feature>
<dbReference type="Proteomes" id="UP001153076">
    <property type="component" value="Unassembled WGS sequence"/>
</dbReference>
<feature type="region of interest" description="Disordered" evidence="1">
    <location>
        <begin position="1"/>
        <end position="23"/>
    </location>
</feature>
<comment type="caution">
    <text evidence="3">The sequence shown here is derived from an EMBL/GenBank/DDBJ whole genome shotgun (WGS) entry which is preliminary data.</text>
</comment>
<keyword evidence="4" id="KW-1185">Reference proteome</keyword>
<evidence type="ECO:0000256" key="2">
    <source>
        <dbReference type="SAM" id="Phobius"/>
    </source>
</evidence>
<evidence type="ECO:0000256" key="1">
    <source>
        <dbReference type="SAM" id="MobiDB-lite"/>
    </source>
</evidence>
<accession>A0A9Q1KXD8</accession>
<sequence>MDATSTPATITPPGGAGVVAGQPPPMMVTTQQQANAAGGGHGSVGAVIGVVAAIAVLGIIAGMIGRLCSGRTIMGYGGHFDIESWVETKCSSCVDGHVGPPPPRRPPILVGPPVWDSGPSGRRGGVAGNGTTPAPFPATRVPMTRELKTQAVVAAEQQQEEEEEEETESGN</sequence>
<feature type="transmembrane region" description="Helical" evidence="2">
    <location>
        <begin position="44"/>
        <end position="64"/>
    </location>
</feature>